<proteinExistence type="predicted"/>
<dbReference type="OrthoDB" id="6108017at2759"/>
<gene>
    <name evidence="1" type="ORF">RFI_26277</name>
</gene>
<dbReference type="Proteomes" id="UP000023152">
    <property type="component" value="Unassembled WGS sequence"/>
</dbReference>
<dbReference type="GO" id="GO:0000146">
    <property type="term" value="F:microfilament motor activity"/>
    <property type="evidence" value="ECO:0007669"/>
    <property type="project" value="TreeGrafter"/>
</dbReference>
<dbReference type="GO" id="GO:0015629">
    <property type="term" value="C:actin cytoskeleton"/>
    <property type="evidence" value="ECO:0007669"/>
    <property type="project" value="TreeGrafter"/>
</dbReference>
<dbReference type="GO" id="GO:0051015">
    <property type="term" value="F:actin filament binding"/>
    <property type="evidence" value="ECO:0007669"/>
    <property type="project" value="TreeGrafter"/>
</dbReference>
<keyword evidence="2" id="KW-1185">Reference proteome</keyword>
<evidence type="ECO:0000313" key="2">
    <source>
        <dbReference type="Proteomes" id="UP000023152"/>
    </source>
</evidence>
<sequence>EKHLKEAKKFQTKLTYFQGTNQYFKGNVKDTMTFILSHYAGDVVYMMFDDELDRGLLIILDKSKEPHDPSFVPKECLSLQLGALMKTLQSMQPHYIRFIKSDEDKEPLYFVPRSCFEQLTYSGRLPLRLKHGEVAERYKYILEEAGRSCGSGRTSAQTCQILNMNREKLKRFIIMDKRKMNETLEEL</sequence>
<dbReference type="AlphaFoldDB" id="X6MB58"/>
<organism evidence="1 2">
    <name type="scientific">Reticulomyxa filosa</name>
    <dbReference type="NCBI Taxonomy" id="46433"/>
    <lineage>
        <taxon>Eukaryota</taxon>
        <taxon>Sar</taxon>
        <taxon>Rhizaria</taxon>
        <taxon>Retaria</taxon>
        <taxon>Foraminifera</taxon>
        <taxon>Monothalamids</taxon>
        <taxon>Reticulomyxidae</taxon>
        <taxon>Reticulomyxa</taxon>
    </lineage>
</organism>
<dbReference type="PANTHER" id="PTHR13140">
    <property type="entry name" value="MYOSIN"/>
    <property type="match status" value="1"/>
</dbReference>
<comment type="caution">
    <text evidence="1">The sequence shown here is derived from an EMBL/GenBank/DDBJ whole genome shotgun (WGS) entry which is preliminary data.</text>
</comment>
<protein>
    <submittedName>
        <fullName evidence="1">Uncharacterized protein</fullName>
    </submittedName>
</protein>
<feature type="non-terminal residue" evidence="1">
    <location>
        <position position="1"/>
    </location>
</feature>
<dbReference type="EMBL" id="ASPP01022782">
    <property type="protein sequence ID" value="ETO11099.1"/>
    <property type="molecule type" value="Genomic_DNA"/>
</dbReference>
<dbReference type="InterPro" id="IPR036961">
    <property type="entry name" value="Kinesin_motor_dom_sf"/>
</dbReference>
<dbReference type="Gene3D" id="1.20.58.530">
    <property type="match status" value="1"/>
</dbReference>
<dbReference type="GO" id="GO:0007015">
    <property type="term" value="P:actin filament organization"/>
    <property type="evidence" value="ECO:0007669"/>
    <property type="project" value="TreeGrafter"/>
</dbReference>
<dbReference type="SUPFAM" id="SSF52540">
    <property type="entry name" value="P-loop containing nucleoside triphosphate hydrolases"/>
    <property type="match status" value="1"/>
</dbReference>
<dbReference type="GO" id="GO:0005737">
    <property type="term" value="C:cytoplasm"/>
    <property type="evidence" value="ECO:0007669"/>
    <property type="project" value="TreeGrafter"/>
</dbReference>
<dbReference type="Gene3D" id="3.40.850.10">
    <property type="entry name" value="Kinesin motor domain"/>
    <property type="match status" value="1"/>
</dbReference>
<feature type="non-terminal residue" evidence="1">
    <location>
        <position position="187"/>
    </location>
</feature>
<evidence type="ECO:0000313" key="1">
    <source>
        <dbReference type="EMBL" id="ETO11099.1"/>
    </source>
</evidence>
<dbReference type="InterPro" id="IPR027417">
    <property type="entry name" value="P-loop_NTPase"/>
</dbReference>
<accession>X6MB58</accession>
<reference evidence="1 2" key="1">
    <citation type="journal article" date="2013" name="Curr. Biol.">
        <title>The Genome of the Foraminiferan Reticulomyxa filosa.</title>
        <authorList>
            <person name="Glockner G."/>
            <person name="Hulsmann N."/>
            <person name="Schleicher M."/>
            <person name="Noegel A.A."/>
            <person name="Eichinger L."/>
            <person name="Gallinger C."/>
            <person name="Pawlowski J."/>
            <person name="Sierra R."/>
            <person name="Euteneuer U."/>
            <person name="Pillet L."/>
            <person name="Moustafa A."/>
            <person name="Platzer M."/>
            <person name="Groth M."/>
            <person name="Szafranski K."/>
            <person name="Schliwa M."/>
        </authorList>
    </citation>
    <scope>NUCLEOTIDE SEQUENCE [LARGE SCALE GENOMIC DNA]</scope>
</reference>
<dbReference type="GO" id="GO:0016020">
    <property type="term" value="C:membrane"/>
    <property type="evidence" value="ECO:0007669"/>
    <property type="project" value="TreeGrafter"/>
</dbReference>
<dbReference type="PANTHER" id="PTHR13140:SF706">
    <property type="entry name" value="DILUTE CLASS UNCONVENTIONAL MYOSIN, ISOFORM C"/>
    <property type="match status" value="1"/>
</dbReference>
<name>X6MB58_RETFI</name>